<evidence type="ECO:0000313" key="3">
    <source>
        <dbReference type="Proteomes" id="UP000325672"/>
    </source>
</evidence>
<dbReference type="EMBL" id="ML743551">
    <property type="protein sequence ID" value="KAE8144047.1"/>
    <property type="molecule type" value="Genomic_DNA"/>
</dbReference>
<reference evidence="2 3" key="1">
    <citation type="submission" date="2019-04" db="EMBL/GenBank/DDBJ databases">
        <title>Friends and foes A comparative genomics study of 23 Aspergillus species from section Flavi.</title>
        <authorList>
            <consortium name="DOE Joint Genome Institute"/>
            <person name="Kjaerbolling I."/>
            <person name="Vesth T."/>
            <person name="Frisvad J.C."/>
            <person name="Nybo J.L."/>
            <person name="Theobald S."/>
            <person name="Kildgaard S."/>
            <person name="Isbrandt T."/>
            <person name="Kuo A."/>
            <person name="Sato A."/>
            <person name="Lyhne E.K."/>
            <person name="Kogle M.E."/>
            <person name="Wiebenga A."/>
            <person name="Kun R.S."/>
            <person name="Lubbers R.J."/>
            <person name="Makela M.R."/>
            <person name="Barry K."/>
            <person name="Chovatia M."/>
            <person name="Clum A."/>
            <person name="Daum C."/>
            <person name="Haridas S."/>
            <person name="He G."/>
            <person name="LaButti K."/>
            <person name="Lipzen A."/>
            <person name="Mondo S."/>
            <person name="Riley R."/>
            <person name="Salamov A."/>
            <person name="Simmons B.A."/>
            <person name="Magnuson J.K."/>
            <person name="Henrissat B."/>
            <person name="Mortensen U.H."/>
            <person name="Larsen T.O."/>
            <person name="Devries R.P."/>
            <person name="Grigoriev I.V."/>
            <person name="Machida M."/>
            <person name="Baker S.E."/>
            <person name="Andersen M.R."/>
        </authorList>
    </citation>
    <scope>NUCLEOTIDE SEQUENCE [LARGE SCALE GENOMIC DNA]</scope>
    <source>
        <strain evidence="2 3">CBS 117625</strain>
    </source>
</reference>
<keyword evidence="3" id="KW-1185">Reference proteome</keyword>
<dbReference type="OrthoDB" id="4481344at2759"/>
<dbReference type="AlphaFoldDB" id="A0A5N6TCP5"/>
<dbReference type="Proteomes" id="UP000325672">
    <property type="component" value="Unassembled WGS sequence"/>
</dbReference>
<organism evidence="2 3">
    <name type="scientific">Aspergillus pseudotamarii</name>
    <dbReference type="NCBI Taxonomy" id="132259"/>
    <lineage>
        <taxon>Eukaryota</taxon>
        <taxon>Fungi</taxon>
        <taxon>Dikarya</taxon>
        <taxon>Ascomycota</taxon>
        <taxon>Pezizomycotina</taxon>
        <taxon>Eurotiomycetes</taxon>
        <taxon>Eurotiomycetidae</taxon>
        <taxon>Eurotiales</taxon>
        <taxon>Aspergillaceae</taxon>
        <taxon>Aspergillus</taxon>
        <taxon>Aspergillus subgen. Circumdati</taxon>
    </lineage>
</organism>
<proteinExistence type="predicted"/>
<dbReference type="GeneID" id="43645548"/>
<evidence type="ECO:0000256" key="1">
    <source>
        <dbReference type="SAM" id="MobiDB-lite"/>
    </source>
</evidence>
<accession>A0A5N6TCP5</accession>
<protein>
    <submittedName>
        <fullName evidence="2">Uncharacterized protein</fullName>
    </submittedName>
</protein>
<dbReference type="RefSeq" id="XP_031920110.1">
    <property type="nucleotide sequence ID" value="XM_032061338.1"/>
</dbReference>
<feature type="region of interest" description="Disordered" evidence="1">
    <location>
        <begin position="914"/>
        <end position="937"/>
    </location>
</feature>
<evidence type="ECO:0000313" key="2">
    <source>
        <dbReference type="EMBL" id="KAE8144047.1"/>
    </source>
</evidence>
<sequence length="937" mass="106450">MTPRSVFRRRWPRRRAPCYKEDEDEDEFREVSGPVICCSDCRKLTTPKHTCDPVCKTCGKHFSPGSGCPDLCDAIPCCRCCGQSTSTLNAIPTRPLPFSNNTDSTDPNGLPVLQIIFPNLKSVMKILVDFLFSDRKMEFEFNPTPYRVVIEAVGGSDIFVDMVYDTIDPMIRALQGKVHTVNTLHNIRLKQSMAPKTWHEPNRGYLDFVTYIQSSEYWRPYVGQSNQPIERIPQHIRAIRNGSEDSLHYYIIQQGNGSRRANFIRLWTIPFLPNTDKAVKMVFENFLEKIMCRAFQSLPAKTLELFFGPCPQGQYSGMGLNIVTPLLQGKELGPQIRHRLIHNWPKIRNGLDYKAGRQPVKERLPYRKHVGARDYYAALYQAIESNANLKESLLIQVNDNSWGTLEGELLDINSWFQSISAKIRQQEPTYQSEFIAPVGTIEASVGIILDLTPLREYTVQDKTVNLPWGLRESGFNESNSLIWMYNLQKYIHIPGSFQVASPRPIDRETLRTATRKLILGSRLRVIIICGDSAQEAALPDNAPLSSQHKITRTFIRAPAPLSELGTKYGKEAFQLTNIFRFVSTITDLTIFPSFYESALCVSLIVRRWDDEKNGRIPKADPTDLEPLLRVWLAAKGFSSESDLRRLAETAGGSLRYGILVLSLILPRRKILHHAKRLPDSKIRRHDATESEVLLEVKSLLKDLECECDVDEIVCDDALKIATEEESASNSSQDLDCILSADTSQKQALCQPFTNRLASMLGHKYDGRWEPKYKTWTVFIRHGSISVKMEEEPKDGCWVQAELSPIGTRHPQVWAKATKDQDPGARLAFRVSTRSADEHEISVIYPTISTIKGCFRANTFVDELNGDDYLQICQRPRRFVYIDPRNKSLLNTYPILKAFIDGAYTDDNGMVDPMRKLARPPNNPVADGKPAQKKNKLE</sequence>
<gene>
    <name evidence="2" type="ORF">BDV38DRAFT_289806</name>
</gene>
<name>A0A5N6TCP5_ASPPS</name>